<sequence length="189" mass="20456">MRITILSIAGALLGTAVASVVPLEARQDTLLPFEVAFVGSERRSGSLGSHPWRRVIANFTDPNPYPWSVGSHNDTVEGGLKGVNCEVKWFRSEAPEGRTWPCDPVDNGWFGLQILPGNSGPADGLDYLQNFNLRLIHGVEPSSKTSIRVEADVALALPSNKNSCLKSGWCIFRADNTPFPAPITSKVQA</sequence>
<evidence type="ECO:0000313" key="2">
    <source>
        <dbReference type="EMBL" id="KAF2996472.1"/>
    </source>
</evidence>
<comment type="caution">
    <text evidence="2">The sequence shown here is derived from an EMBL/GenBank/DDBJ whole genome shotgun (WGS) entry which is preliminary data.</text>
</comment>
<evidence type="ECO:0000313" key="3">
    <source>
        <dbReference type="Proteomes" id="UP000801428"/>
    </source>
</evidence>
<feature type="chain" id="PRO_5040275746" evidence="1">
    <location>
        <begin position="19"/>
        <end position="189"/>
    </location>
</feature>
<name>A0A9P4T689_CURKU</name>
<reference evidence="2" key="1">
    <citation type="submission" date="2019-04" db="EMBL/GenBank/DDBJ databases">
        <title>Sequencing of skin fungus with MAO and IRED activity.</title>
        <authorList>
            <person name="Marsaioli A.J."/>
            <person name="Bonatto J.M.C."/>
            <person name="Reis Junior O."/>
        </authorList>
    </citation>
    <scope>NUCLEOTIDE SEQUENCE</scope>
    <source>
        <strain evidence="2">30M1</strain>
    </source>
</reference>
<evidence type="ECO:0000256" key="1">
    <source>
        <dbReference type="SAM" id="SignalP"/>
    </source>
</evidence>
<keyword evidence="1" id="KW-0732">Signal</keyword>
<feature type="signal peptide" evidence="1">
    <location>
        <begin position="1"/>
        <end position="18"/>
    </location>
</feature>
<gene>
    <name evidence="2" type="ORF">E8E13_004681</name>
</gene>
<proteinExistence type="predicted"/>
<keyword evidence="3" id="KW-1185">Reference proteome</keyword>
<protein>
    <submittedName>
        <fullName evidence="2">Uncharacterized protein</fullName>
    </submittedName>
</protein>
<dbReference type="AlphaFoldDB" id="A0A9P4T689"/>
<organism evidence="2 3">
    <name type="scientific">Curvularia kusanoi</name>
    <name type="common">Cochliobolus kusanoi</name>
    <dbReference type="NCBI Taxonomy" id="90978"/>
    <lineage>
        <taxon>Eukaryota</taxon>
        <taxon>Fungi</taxon>
        <taxon>Dikarya</taxon>
        <taxon>Ascomycota</taxon>
        <taxon>Pezizomycotina</taxon>
        <taxon>Dothideomycetes</taxon>
        <taxon>Pleosporomycetidae</taxon>
        <taxon>Pleosporales</taxon>
        <taxon>Pleosporineae</taxon>
        <taxon>Pleosporaceae</taxon>
        <taxon>Curvularia</taxon>
    </lineage>
</organism>
<accession>A0A9P4T689</accession>
<dbReference type="EMBL" id="SWKU01000027">
    <property type="protein sequence ID" value="KAF2996472.1"/>
    <property type="molecule type" value="Genomic_DNA"/>
</dbReference>
<dbReference type="Proteomes" id="UP000801428">
    <property type="component" value="Unassembled WGS sequence"/>
</dbReference>
<dbReference type="OrthoDB" id="5226619at2759"/>